<name>A0A7V8FWW5_9BURK</name>
<dbReference type="InterPro" id="IPR020017">
    <property type="entry name" value="XapX_domain"/>
</dbReference>
<keyword evidence="1" id="KW-0812">Transmembrane</keyword>
<feature type="transmembrane region" description="Helical" evidence="1">
    <location>
        <begin position="5"/>
        <end position="25"/>
    </location>
</feature>
<evidence type="ECO:0000256" key="1">
    <source>
        <dbReference type="SAM" id="Phobius"/>
    </source>
</evidence>
<feature type="transmembrane region" description="Helical" evidence="1">
    <location>
        <begin position="31"/>
        <end position="51"/>
    </location>
</feature>
<sequence length="52" mass="5581">MKEYALALGGGMFVGVLFGWLKLPLPTPPTLIGITGAFGIYLGSVLLRYFYG</sequence>
<dbReference type="EMBL" id="WNDX01000052">
    <property type="protein sequence ID" value="KAF1043867.1"/>
    <property type="molecule type" value="Genomic_DNA"/>
</dbReference>
<proteinExistence type="predicted"/>
<comment type="caution">
    <text evidence="2">The sequence shown here is derived from an EMBL/GenBank/DDBJ whole genome shotgun (WGS) entry which is preliminary data.</text>
</comment>
<gene>
    <name evidence="2" type="ORF">GAK35_02015</name>
</gene>
<evidence type="ECO:0000313" key="3">
    <source>
        <dbReference type="Proteomes" id="UP000462435"/>
    </source>
</evidence>
<reference evidence="3" key="1">
    <citation type="journal article" date="2020" name="MBio">
        <title>Horizontal gene transfer to a defensive symbiont with a reduced genome amongst a multipartite beetle microbiome.</title>
        <authorList>
            <person name="Waterworth S.C."/>
            <person name="Florez L.V."/>
            <person name="Rees E.R."/>
            <person name="Hertweck C."/>
            <person name="Kaltenpoth M."/>
            <person name="Kwan J.C."/>
        </authorList>
    </citation>
    <scope>NUCLEOTIDE SEQUENCE [LARGE SCALE GENOMIC DNA]</scope>
</reference>
<dbReference type="Proteomes" id="UP000462435">
    <property type="component" value="Unassembled WGS sequence"/>
</dbReference>
<evidence type="ECO:0000313" key="2">
    <source>
        <dbReference type="EMBL" id="KAF1043867.1"/>
    </source>
</evidence>
<evidence type="ECO:0008006" key="4">
    <source>
        <dbReference type="Google" id="ProtNLM"/>
    </source>
</evidence>
<organism evidence="2 3">
    <name type="scientific">Herbaspirillum frisingense</name>
    <dbReference type="NCBI Taxonomy" id="92645"/>
    <lineage>
        <taxon>Bacteria</taxon>
        <taxon>Pseudomonadati</taxon>
        <taxon>Pseudomonadota</taxon>
        <taxon>Betaproteobacteria</taxon>
        <taxon>Burkholderiales</taxon>
        <taxon>Oxalobacteraceae</taxon>
        <taxon>Herbaspirillum</taxon>
    </lineage>
</organism>
<keyword evidence="1" id="KW-0472">Membrane</keyword>
<dbReference type="AlphaFoldDB" id="A0A7V8FWW5"/>
<dbReference type="NCBIfam" id="TIGR03510">
    <property type="entry name" value="XapX"/>
    <property type="match status" value="1"/>
</dbReference>
<accession>A0A7V8FWW5</accession>
<keyword evidence="1" id="KW-1133">Transmembrane helix</keyword>
<protein>
    <recommendedName>
        <fullName evidence="4">DUF1427 family protein</fullName>
    </recommendedName>
</protein>